<dbReference type="OMA" id="DQWHAFF"/>
<evidence type="ECO:0000256" key="1">
    <source>
        <dbReference type="ARBA" id="ARBA00038357"/>
    </source>
</evidence>
<reference evidence="4" key="3">
    <citation type="submission" date="2015-06" db="UniProtKB">
        <authorList>
            <consortium name="EnsemblProtists"/>
        </authorList>
    </citation>
    <scope>IDENTIFICATION</scope>
</reference>
<gene>
    <name evidence="3" type="ORF">GUITHDRAFT_99561</name>
</gene>
<name>L1K377_GUITC</name>
<dbReference type="RefSeq" id="XP_005841890.1">
    <property type="nucleotide sequence ID" value="XM_005841833.1"/>
</dbReference>
<dbReference type="PANTHER" id="PTHR10281">
    <property type="entry name" value="MEMBRANE-ASSOCIATED PROGESTERONE RECEPTOR COMPONENT-RELATED"/>
    <property type="match status" value="1"/>
</dbReference>
<dbReference type="InterPro" id="IPR050577">
    <property type="entry name" value="MAPR/NEUFC/NENF-like"/>
</dbReference>
<dbReference type="PANTHER" id="PTHR10281:SF76">
    <property type="entry name" value="CALCUTTA CUP-RELATED"/>
    <property type="match status" value="1"/>
</dbReference>
<sequence length="102" mass="11408">MSKEFTREDLKHHDGKVPDKPILVGLRGKVYDVTAGANFYGPGGPYNCFAGRDASRMLGKMQTEPDALDPSTADFGEKELHSLNHWEKFFSDKYSLVGTIRD</sequence>
<dbReference type="GO" id="GO:0016020">
    <property type="term" value="C:membrane"/>
    <property type="evidence" value="ECO:0007669"/>
    <property type="project" value="TreeGrafter"/>
</dbReference>
<accession>L1K377</accession>
<dbReference type="SMART" id="SM01117">
    <property type="entry name" value="Cyt-b5"/>
    <property type="match status" value="1"/>
</dbReference>
<dbReference type="KEGG" id="gtt:GUITHDRAFT_99561"/>
<dbReference type="OrthoDB" id="547796at2759"/>
<dbReference type="PaxDb" id="55529-EKX54910"/>
<organism evidence="3">
    <name type="scientific">Guillardia theta (strain CCMP2712)</name>
    <name type="common">Cryptophyte</name>
    <dbReference type="NCBI Taxonomy" id="905079"/>
    <lineage>
        <taxon>Eukaryota</taxon>
        <taxon>Cryptophyceae</taxon>
        <taxon>Pyrenomonadales</taxon>
        <taxon>Geminigeraceae</taxon>
        <taxon>Guillardia</taxon>
    </lineage>
</organism>
<evidence type="ECO:0000313" key="5">
    <source>
        <dbReference type="Proteomes" id="UP000011087"/>
    </source>
</evidence>
<dbReference type="EMBL" id="JH992966">
    <property type="protein sequence ID" value="EKX54910.1"/>
    <property type="molecule type" value="Genomic_DNA"/>
</dbReference>
<dbReference type="FunFam" id="3.10.120.10:FF:000003">
    <property type="entry name" value="membrane-associated progesterone receptor component 1"/>
    <property type="match status" value="1"/>
</dbReference>
<dbReference type="AlphaFoldDB" id="L1K377"/>
<dbReference type="GO" id="GO:0012505">
    <property type="term" value="C:endomembrane system"/>
    <property type="evidence" value="ECO:0007669"/>
    <property type="project" value="TreeGrafter"/>
</dbReference>
<dbReference type="InterPro" id="IPR036400">
    <property type="entry name" value="Cyt_B5-like_heme/steroid_sf"/>
</dbReference>
<proteinExistence type="inferred from homology"/>
<evidence type="ECO:0000259" key="2">
    <source>
        <dbReference type="SMART" id="SM01117"/>
    </source>
</evidence>
<feature type="domain" description="Cytochrome b5 heme-binding" evidence="2">
    <location>
        <begin position="5"/>
        <end position="101"/>
    </location>
</feature>
<dbReference type="STRING" id="905079.L1K377"/>
<dbReference type="GeneID" id="17311412"/>
<dbReference type="Proteomes" id="UP000011087">
    <property type="component" value="Unassembled WGS sequence"/>
</dbReference>
<comment type="similarity">
    <text evidence="1">Belongs to the cytochrome b5 family. MAPR subfamily.</text>
</comment>
<reference evidence="5" key="2">
    <citation type="submission" date="2012-11" db="EMBL/GenBank/DDBJ databases">
        <authorList>
            <person name="Kuo A."/>
            <person name="Curtis B.A."/>
            <person name="Tanifuji G."/>
            <person name="Burki F."/>
            <person name="Gruber A."/>
            <person name="Irimia M."/>
            <person name="Maruyama S."/>
            <person name="Arias M.C."/>
            <person name="Ball S.G."/>
            <person name="Gile G.H."/>
            <person name="Hirakawa Y."/>
            <person name="Hopkins J.F."/>
            <person name="Rensing S.A."/>
            <person name="Schmutz J."/>
            <person name="Symeonidi A."/>
            <person name="Elias M."/>
            <person name="Eveleigh R.J."/>
            <person name="Herman E.K."/>
            <person name="Klute M.J."/>
            <person name="Nakayama T."/>
            <person name="Obornik M."/>
            <person name="Reyes-Prieto A."/>
            <person name="Armbrust E.V."/>
            <person name="Aves S.J."/>
            <person name="Beiko R.G."/>
            <person name="Coutinho P."/>
            <person name="Dacks J.B."/>
            <person name="Durnford D.G."/>
            <person name="Fast N.M."/>
            <person name="Green B.R."/>
            <person name="Grisdale C."/>
            <person name="Hempe F."/>
            <person name="Henrissat B."/>
            <person name="Hoppner M.P."/>
            <person name="Ishida K.-I."/>
            <person name="Kim E."/>
            <person name="Koreny L."/>
            <person name="Kroth P.G."/>
            <person name="Liu Y."/>
            <person name="Malik S.-B."/>
            <person name="Maier U.G."/>
            <person name="McRose D."/>
            <person name="Mock T."/>
            <person name="Neilson J.A."/>
            <person name="Onodera N.T."/>
            <person name="Poole A.M."/>
            <person name="Pritham E.J."/>
            <person name="Richards T.A."/>
            <person name="Rocap G."/>
            <person name="Roy S.W."/>
            <person name="Sarai C."/>
            <person name="Schaack S."/>
            <person name="Shirato S."/>
            <person name="Slamovits C.H."/>
            <person name="Spencer D.F."/>
            <person name="Suzuki S."/>
            <person name="Worden A.Z."/>
            <person name="Zauner S."/>
            <person name="Barry K."/>
            <person name="Bell C."/>
            <person name="Bharti A.K."/>
            <person name="Crow J.A."/>
            <person name="Grimwood J."/>
            <person name="Kramer R."/>
            <person name="Lindquist E."/>
            <person name="Lucas S."/>
            <person name="Salamov A."/>
            <person name="McFadden G.I."/>
            <person name="Lane C.E."/>
            <person name="Keeling P.J."/>
            <person name="Gray M.W."/>
            <person name="Grigoriev I.V."/>
            <person name="Archibald J.M."/>
        </authorList>
    </citation>
    <scope>NUCLEOTIDE SEQUENCE</scope>
    <source>
        <strain evidence="5">CCMP2712</strain>
    </source>
</reference>
<dbReference type="SUPFAM" id="SSF55856">
    <property type="entry name" value="Cytochrome b5-like heme/steroid binding domain"/>
    <property type="match status" value="1"/>
</dbReference>
<evidence type="ECO:0000313" key="4">
    <source>
        <dbReference type="EnsemblProtists" id="EKX54910"/>
    </source>
</evidence>
<dbReference type="Pfam" id="PF00173">
    <property type="entry name" value="Cyt-b5"/>
    <property type="match status" value="1"/>
</dbReference>
<protein>
    <recommendedName>
        <fullName evidence="2">Cytochrome b5 heme-binding domain-containing protein</fullName>
    </recommendedName>
</protein>
<evidence type="ECO:0000313" key="3">
    <source>
        <dbReference type="EMBL" id="EKX54910.1"/>
    </source>
</evidence>
<dbReference type="InterPro" id="IPR001199">
    <property type="entry name" value="Cyt_B5-like_heme/steroid-bd"/>
</dbReference>
<dbReference type="EnsemblProtists" id="EKX54910">
    <property type="protein sequence ID" value="EKX54910"/>
    <property type="gene ID" value="GUITHDRAFT_99561"/>
</dbReference>
<dbReference type="Gene3D" id="3.10.120.10">
    <property type="entry name" value="Cytochrome b5-like heme/steroid binding domain"/>
    <property type="match status" value="1"/>
</dbReference>
<reference evidence="3 5" key="1">
    <citation type="journal article" date="2012" name="Nature">
        <title>Algal genomes reveal evolutionary mosaicism and the fate of nucleomorphs.</title>
        <authorList>
            <consortium name="DOE Joint Genome Institute"/>
            <person name="Curtis B.A."/>
            <person name="Tanifuji G."/>
            <person name="Burki F."/>
            <person name="Gruber A."/>
            <person name="Irimia M."/>
            <person name="Maruyama S."/>
            <person name="Arias M.C."/>
            <person name="Ball S.G."/>
            <person name="Gile G.H."/>
            <person name="Hirakawa Y."/>
            <person name="Hopkins J.F."/>
            <person name="Kuo A."/>
            <person name="Rensing S.A."/>
            <person name="Schmutz J."/>
            <person name="Symeonidi A."/>
            <person name="Elias M."/>
            <person name="Eveleigh R.J."/>
            <person name="Herman E.K."/>
            <person name="Klute M.J."/>
            <person name="Nakayama T."/>
            <person name="Obornik M."/>
            <person name="Reyes-Prieto A."/>
            <person name="Armbrust E.V."/>
            <person name="Aves S.J."/>
            <person name="Beiko R.G."/>
            <person name="Coutinho P."/>
            <person name="Dacks J.B."/>
            <person name="Durnford D.G."/>
            <person name="Fast N.M."/>
            <person name="Green B.R."/>
            <person name="Grisdale C.J."/>
            <person name="Hempel F."/>
            <person name="Henrissat B."/>
            <person name="Hoppner M.P."/>
            <person name="Ishida K."/>
            <person name="Kim E."/>
            <person name="Koreny L."/>
            <person name="Kroth P.G."/>
            <person name="Liu Y."/>
            <person name="Malik S.B."/>
            <person name="Maier U.G."/>
            <person name="McRose D."/>
            <person name="Mock T."/>
            <person name="Neilson J.A."/>
            <person name="Onodera N.T."/>
            <person name="Poole A.M."/>
            <person name="Pritham E.J."/>
            <person name="Richards T.A."/>
            <person name="Rocap G."/>
            <person name="Roy S.W."/>
            <person name="Sarai C."/>
            <person name="Schaack S."/>
            <person name="Shirato S."/>
            <person name="Slamovits C.H."/>
            <person name="Spencer D.F."/>
            <person name="Suzuki S."/>
            <person name="Worden A.Z."/>
            <person name="Zauner S."/>
            <person name="Barry K."/>
            <person name="Bell C."/>
            <person name="Bharti A.K."/>
            <person name="Crow J.A."/>
            <person name="Grimwood J."/>
            <person name="Kramer R."/>
            <person name="Lindquist E."/>
            <person name="Lucas S."/>
            <person name="Salamov A."/>
            <person name="McFadden G.I."/>
            <person name="Lane C.E."/>
            <person name="Keeling P.J."/>
            <person name="Gray M.W."/>
            <person name="Grigoriev I.V."/>
            <person name="Archibald J.M."/>
        </authorList>
    </citation>
    <scope>NUCLEOTIDE SEQUENCE</scope>
    <source>
        <strain evidence="3 5">CCMP2712</strain>
    </source>
</reference>
<dbReference type="HOGENOM" id="CLU_042860_3_1_1"/>
<keyword evidence="5" id="KW-1185">Reference proteome</keyword>
<dbReference type="eggNOG" id="KOG1110">
    <property type="taxonomic scope" value="Eukaryota"/>
</dbReference>